<comment type="caution">
    <text evidence="2">The sequence shown here is derived from an EMBL/GenBank/DDBJ whole genome shotgun (WGS) entry which is preliminary data.</text>
</comment>
<dbReference type="InterPro" id="IPR018551">
    <property type="entry name" value="DUF2007"/>
</dbReference>
<organism evidence="2 3">
    <name type="scientific">Flavobacterium rivuli WB 3.3-2 = DSM 21788</name>
    <dbReference type="NCBI Taxonomy" id="1121895"/>
    <lineage>
        <taxon>Bacteria</taxon>
        <taxon>Pseudomonadati</taxon>
        <taxon>Bacteroidota</taxon>
        <taxon>Flavobacteriia</taxon>
        <taxon>Flavobacteriales</taxon>
        <taxon>Flavobacteriaceae</taxon>
        <taxon>Flavobacterium</taxon>
    </lineage>
</organism>
<evidence type="ECO:0000313" key="2">
    <source>
        <dbReference type="EMBL" id="KGO86279.1"/>
    </source>
</evidence>
<dbReference type="OrthoDB" id="797774at2"/>
<evidence type="ECO:0000313" key="3">
    <source>
        <dbReference type="Proteomes" id="UP000030152"/>
    </source>
</evidence>
<dbReference type="AlphaFoldDB" id="A0A0A2M1Z4"/>
<reference evidence="2 3" key="1">
    <citation type="submission" date="2013-09" db="EMBL/GenBank/DDBJ databases">
        <authorList>
            <person name="Zeng Z."/>
            <person name="Chen C."/>
        </authorList>
    </citation>
    <scope>NUCLEOTIDE SEQUENCE [LARGE SCALE GENOMIC DNA]</scope>
    <source>
        <strain evidence="2 3">WB 3.3-2</strain>
    </source>
</reference>
<proteinExistence type="predicted"/>
<protein>
    <recommendedName>
        <fullName evidence="1">DUF2007 domain-containing protein</fullName>
    </recommendedName>
</protein>
<accession>A0A0A2M1Z4</accession>
<keyword evidence="3" id="KW-1185">Reference proteome</keyword>
<dbReference type="RefSeq" id="WP_020211872.1">
    <property type="nucleotide sequence ID" value="NZ_JRLX01000011.1"/>
</dbReference>
<dbReference type="Pfam" id="PF09413">
    <property type="entry name" value="DUF2007"/>
    <property type="match status" value="1"/>
</dbReference>
<dbReference type="InterPro" id="IPR011322">
    <property type="entry name" value="N-reg_PII-like_a/b"/>
</dbReference>
<name>A0A0A2M1Z4_9FLAO</name>
<dbReference type="SUPFAM" id="SSF54913">
    <property type="entry name" value="GlnB-like"/>
    <property type="match status" value="1"/>
</dbReference>
<dbReference type="eggNOG" id="ENOG5030REH">
    <property type="taxonomic scope" value="Bacteria"/>
</dbReference>
<feature type="domain" description="DUF2007" evidence="1">
    <location>
        <begin position="12"/>
        <end position="74"/>
    </location>
</feature>
<dbReference type="EMBL" id="JRLX01000011">
    <property type="protein sequence ID" value="KGO86279.1"/>
    <property type="molecule type" value="Genomic_DNA"/>
</dbReference>
<sequence length="87" mass="9354">MSNFTKTVEIFSGSSIESMGIMNLLESNGIPVYEDNALMATIEPFAVSPGGFGSSVIKVAEEDYEKALKVLDDYNNGINEIGDDSLL</sequence>
<gene>
    <name evidence="2" type="ORF">Q765_11915</name>
</gene>
<dbReference type="Proteomes" id="UP000030152">
    <property type="component" value="Unassembled WGS sequence"/>
</dbReference>
<evidence type="ECO:0000259" key="1">
    <source>
        <dbReference type="Pfam" id="PF09413"/>
    </source>
</evidence>